<dbReference type="Proteomes" id="UP000264062">
    <property type="component" value="Unassembled WGS sequence"/>
</dbReference>
<protein>
    <submittedName>
        <fullName evidence="1">Uncharacterized protein</fullName>
    </submittedName>
</protein>
<evidence type="ECO:0000313" key="2">
    <source>
        <dbReference type="Proteomes" id="UP000264062"/>
    </source>
</evidence>
<organism evidence="1 2">
    <name type="scientific">candidate division WOR-3 bacterium</name>
    <dbReference type="NCBI Taxonomy" id="2052148"/>
    <lineage>
        <taxon>Bacteria</taxon>
        <taxon>Bacteria division WOR-3</taxon>
    </lineage>
</organism>
<proteinExistence type="predicted"/>
<reference evidence="1 2" key="1">
    <citation type="journal article" date="2018" name="Nat. Biotechnol.">
        <title>A standardized bacterial taxonomy based on genome phylogeny substantially revises the tree of life.</title>
        <authorList>
            <person name="Parks D.H."/>
            <person name="Chuvochina M."/>
            <person name="Waite D.W."/>
            <person name="Rinke C."/>
            <person name="Skarshewski A."/>
            <person name="Chaumeil P.A."/>
            <person name="Hugenholtz P."/>
        </authorList>
    </citation>
    <scope>NUCLEOTIDE SEQUENCE [LARGE SCALE GENOMIC DNA]</scope>
    <source>
        <strain evidence="1">UBA9956</strain>
    </source>
</reference>
<gene>
    <name evidence="1" type="ORF">DCW38_05195</name>
</gene>
<dbReference type="EMBL" id="DMZY01000154">
    <property type="protein sequence ID" value="HAV92561.1"/>
    <property type="molecule type" value="Genomic_DNA"/>
</dbReference>
<name>A0A350HAJ5_UNCW3</name>
<evidence type="ECO:0000313" key="1">
    <source>
        <dbReference type="EMBL" id="HAV92561.1"/>
    </source>
</evidence>
<comment type="caution">
    <text evidence="1">The sequence shown here is derived from an EMBL/GenBank/DDBJ whole genome shotgun (WGS) entry which is preliminary data.</text>
</comment>
<dbReference type="AlphaFoldDB" id="A0A350HAJ5"/>
<sequence length="334" mass="38280">MKRFLILTVVVFMSFLIHASMLDVSLTDNVYNSASKEYDLQLNAGYNGRLNTDKFDIFLNFGLFTPFINNYMMSLPSDISFQFVPIDKLNRTFMLGAYSFETFYPFEEYRENNILAPGLFFDHKEYVNDYLIVRNSLDGRTERYLFLNDFSNSKIEASTKWMVGLPIGMSVHLNGFFGYKLNSDNSNVKKWSISPLVSLNLFDNIGLSLSGLYSQSIGETLDYYIDDTFIDEYFYSEGQLKGKATILTGKDSRIVFSCIYSVRDYLPLLYTADTDGFTAGAVESREDSILTVEITVKVKKEGLSPYLSYIYERRVSTNAQYSYNSNSLTLGIEF</sequence>
<accession>A0A350HAJ5</accession>